<comment type="caution">
    <text evidence="7">The sequence shown here is derived from an EMBL/GenBank/DDBJ whole genome shotgun (WGS) entry which is preliminary data.</text>
</comment>
<feature type="non-terminal residue" evidence="7">
    <location>
        <position position="1"/>
    </location>
</feature>
<dbReference type="InterPro" id="IPR051410">
    <property type="entry name" value="Ferric/Cupric_Reductase"/>
</dbReference>
<dbReference type="Proteomes" id="UP001642464">
    <property type="component" value="Unassembled WGS sequence"/>
</dbReference>
<dbReference type="PANTHER" id="PTHR32361">
    <property type="entry name" value="FERRIC/CUPRIC REDUCTASE TRANSMEMBRANE COMPONENT"/>
    <property type="match status" value="1"/>
</dbReference>
<evidence type="ECO:0000256" key="1">
    <source>
        <dbReference type="ARBA" id="ARBA00004651"/>
    </source>
</evidence>
<reference evidence="7 8" key="1">
    <citation type="submission" date="2024-02" db="EMBL/GenBank/DDBJ databases">
        <authorList>
            <person name="Chen Y."/>
            <person name="Shah S."/>
            <person name="Dougan E. K."/>
            <person name="Thang M."/>
            <person name="Chan C."/>
        </authorList>
    </citation>
    <scope>NUCLEOTIDE SEQUENCE [LARGE SCALE GENOMIC DNA]</scope>
</reference>
<dbReference type="InterPro" id="IPR039261">
    <property type="entry name" value="FNR_nucleotide-bd"/>
</dbReference>
<comment type="subcellular location">
    <subcellularLocation>
        <location evidence="1">Cell membrane</location>
        <topology evidence="1">Multi-pass membrane protein</topology>
    </subcellularLocation>
</comment>
<evidence type="ECO:0000259" key="6">
    <source>
        <dbReference type="PROSITE" id="PS51384"/>
    </source>
</evidence>
<dbReference type="InterPro" id="IPR017927">
    <property type="entry name" value="FAD-bd_FR_type"/>
</dbReference>
<evidence type="ECO:0000256" key="2">
    <source>
        <dbReference type="ARBA" id="ARBA00012668"/>
    </source>
</evidence>
<dbReference type="CDD" id="cd06186">
    <property type="entry name" value="NOX_Duox_like_FAD_NADP"/>
    <property type="match status" value="1"/>
</dbReference>
<keyword evidence="4" id="KW-1003">Cell membrane</keyword>
<dbReference type="SUPFAM" id="SSF52343">
    <property type="entry name" value="Ferredoxin reductase-like, C-terminal NADP-linked domain"/>
    <property type="match status" value="1"/>
</dbReference>
<dbReference type="EC" id="1.16.1.9" evidence="2"/>
<evidence type="ECO:0000256" key="4">
    <source>
        <dbReference type="ARBA" id="ARBA00022475"/>
    </source>
</evidence>
<dbReference type="EMBL" id="CAXAMM010034391">
    <property type="protein sequence ID" value="CAK9072740.1"/>
    <property type="molecule type" value="Genomic_DNA"/>
</dbReference>
<dbReference type="PROSITE" id="PS51384">
    <property type="entry name" value="FAD_FR"/>
    <property type="match status" value="1"/>
</dbReference>
<accession>A0ABP0PDF8</accession>
<keyword evidence="8" id="KW-1185">Reference proteome</keyword>
<dbReference type="Pfam" id="PF08022">
    <property type="entry name" value="FAD_binding_8"/>
    <property type="match status" value="1"/>
</dbReference>
<sequence length="242" mass="25615">SVKGFSFQPGQWGHLSVPSISPVPHPFTLIPGDGASNVRIFIKVNRSGFTSKLAKACVDGKGPAMKLEGPHGTPCVPAPGMQRTVFVFGGVGITPGLSLAKAASEASQRKVGLYWSLRSLELLHRAAPLLEPHVDIENTCVQLNGAGTQEGGADLPLKAKYDMKDVFAWLEQCGQTYVREGVTSAMVFVCGPPGLADAAKAACKKSAGGIHWHLHVEEFLFLPSMSFGSKRPQTAPTPVTQA</sequence>
<dbReference type="InterPro" id="IPR013112">
    <property type="entry name" value="FAD-bd_8"/>
</dbReference>
<dbReference type="PANTHER" id="PTHR32361:SF9">
    <property type="entry name" value="FERRIC REDUCTASE TRANSMEMBRANE COMPONENT 3-RELATED"/>
    <property type="match status" value="1"/>
</dbReference>
<protein>
    <recommendedName>
        <fullName evidence="2">ferric-chelate reductase (NADPH)</fullName>
        <ecNumber evidence="2">1.16.1.9</ecNumber>
    </recommendedName>
</protein>
<evidence type="ECO:0000256" key="5">
    <source>
        <dbReference type="ARBA" id="ARBA00048483"/>
    </source>
</evidence>
<feature type="domain" description="FAD-binding FR-type" evidence="6">
    <location>
        <begin position="1"/>
        <end position="77"/>
    </location>
</feature>
<evidence type="ECO:0000256" key="3">
    <source>
        <dbReference type="ARBA" id="ARBA00022448"/>
    </source>
</evidence>
<organism evidence="7 8">
    <name type="scientific">Durusdinium trenchii</name>
    <dbReference type="NCBI Taxonomy" id="1381693"/>
    <lineage>
        <taxon>Eukaryota</taxon>
        <taxon>Sar</taxon>
        <taxon>Alveolata</taxon>
        <taxon>Dinophyceae</taxon>
        <taxon>Suessiales</taxon>
        <taxon>Symbiodiniaceae</taxon>
        <taxon>Durusdinium</taxon>
    </lineage>
</organism>
<keyword evidence="4" id="KW-0472">Membrane</keyword>
<name>A0ABP0PDF8_9DINO</name>
<dbReference type="Gene3D" id="3.40.50.80">
    <property type="entry name" value="Nucleotide-binding domain of ferredoxin-NADP reductase (FNR) module"/>
    <property type="match status" value="1"/>
</dbReference>
<evidence type="ECO:0000313" key="8">
    <source>
        <dbReference type="Proteomes" id="UP001642464"/>
    </source>
</evidence>
<dbReference type="PRINTS" id="PR00410">
    <property type="entry name" value="PHEHYDRXLASE"/>
</dbReference>
<evidence type="ECO:0000313" key="7">
    <source>
        <dbReference type="EMBL" id="CAK9072740.1"/>
    </source>
</evidence>
<dbReference type="InterPro" id="IPR017938">
    <property type="entry name" value="Riboflavin_synthase-like_b-brl"/>
</dbReference>
<comment type="catalytic activity">
    <reaction evidence="5">
        <text>2 a Fe(II)-siderophore + NADP(+) + H(+) = 2 a Fe(III)-siderophore + NADPH</text>
        <dbReference type="Rhea" id="RHEA:28795"/>
        <dbReference type="Rhea" id="RHEA-COMP:11342"/>
        <dbReference type="Rhea" id="RHEA-COMP:11344"/>
        <dbReference type="ChEBI" id="CHEBI:15378"/>
        <dbReference type="ChEBI" id="CHEBI:29033"/>
        <dbReference type="ChEBI" id="CHEBI:29034"/>
        <dbReference type="ChEBI" id="CHEBI:57783"/>
        <dbReference type="ChEBI" id="CHEBI:58349"/>
        <dbReference type="EC" id="1.16.1.9"/>
    </reaction>
</comment>
<gene>
    <name evidence="7" type="ORF">SCF082_LOCUS35733</name>
</gene>
<dbReference type="SUPFAM" id="SSF63380">
    <property type="entry name" value="Riboflavin synthase domain-like"/>
    <property type="match status" value="1"/>
</dbReference>
<keyword evidence="3" id="KW-0813">Transport</keyword>
<proteinExistence type="predicted"/>